<dbReference type="SUPFAM" id="SSF55298">
    <property type="entry name" value="YjgF-like"/>
    <property type="match status" value="1"/>
</dbReference>
<name>A0ABS2JTQ4_9GAMM</name>
<comment type="similarity">
    <text evidence="1">Belongs to the RutC family.</text>
</comment>
<dbReference type="PANTHER" id="PTHR11803:SF58">
    <property type="entry name" value="PROTEIN HMF1-RELATED"/>
    <property type="match status" value="1"/>
</dbReference>
<evidence type="ECO:0000256" key="1">
    <source>
        <dbReference type="ARBA" id="ARBA00010552"/>
    </source>
</evidence>
<protein>
    <submittedName>
        <fullName evidence="2">RidA family protein</fullName>
    </submittedName>
</protein>
<comment type="caution">
    <text evidence="2">The sequence shown here is derived from an EMBL/GenBank/DDBJ whole genome shotgun (WGS) entry which is preliminary data.</text>
</comment>
<evidence type="ECO:0000313" key="3">
    <source>
        <dbReference type="Proteomes" id="UP001430065"/>
    </source>
</evidence>
<sequence length="116" mass="12722">MADLPFSDAVLVGNTLYLSGYIGVDEHTNKVPKTTEEETRLAMDGLKQAVEAAGMTMDDLVKIDVLCTDFAAFQKFNSVYRTYFKHGFPARTFTGSTQLFMGAHFEITGVAIKAGK</sequence>
<keyword evidence="3" id="KW-1185">Reference proteome</keyword>
<dbReference type="InterPro" id="IPR006175">
    <property type="entry name" value="YjgF/YER057c/UK114"/>
</dbReference>
<dbReference type="InterPro" id="IPR035959">
    <property type="entry name" value="RutC-like_sf"/>
</dbReference>
<dbReference type="EMBL" id="JADIKC010000003">
    <property type="protein sequence ID" value="MBM7121448.1"/>
    <property type="molecule type" value="Genomic_DNA"/>
</dbReference>
<dbReference type="PANTHER" id="PTHR11803">
    <property type="entry name" value="2-IMINOBUTANOATE/2-IMINOPROPANOATE DEAMINASE RIDA"/>
    <property type="match status" value="1"/>
</dbReference>
<evidence type="ECO:0000313" key="2">
    <source>
        <dbReference type="EMBL" id="MBM7121448.1"/>
    </source>
</evidence>
<reference evidence="2 3" key="1">
    <citation type="submission" date="2020-10" db="EMBL/GenBank/DDBJ databases">
        <title>Phylogeny of dyella-like bacteria.</title>
        <authorList>
            <person name="Fu J."/>
        </authorList>
    </citation>
    <scope>NUCLEOTIDE SEQUENCE [LARGE SCALE GENOMIC DNA]</scope>
    <source>
        <strain evidence="2 3">THG-B117</strain>
    </source>
</reference>
<proteinExistence type="inferred from homology"/>
<dbReference type="Pfam" id="PF01042">
    <property type="entry name" value="Ribonuc_L-PSP"/>
    <property type="match status" value="1"/>
</dbReference>
<accession>A0ABS2JTQ4</accession>
<dbReference type="Gene3D" id="3.30.1330.40">
    <property type="entry name" value="RutC-like"/>
    <property type="match status" value="1"/>
</dbReference>
<organism evidence="2 3">
    <name type="scientific">Dyella kyungheensis</name>
    <dbReference type="NCBI Taxonomy" id="1242174"/>
    <lineage>
        <taxon>Bacteria</taxon>
        <taxon>Pseudomonadati</taxon>
        <taxon>Pseudomonadota</taxon>
        <taxon>Gammaproteobacteria</taxon>
        <taxon>Lysobacterales</taxon>
        <taxon>Rhodanobacteraceae</taxon>
        <taxon>Dyella</taxon>
    </lineage>
</organism>
<dbReference type="Proteomes" id="UP001430065">
    <property type="component" value="Unassembled WGS sequence"/>
</dbReference>
<gene>
    <name evidence="2" type="ORF">ISP20_09810</name>
</gene>
<dbReference type="CDD" id="cd00448">
    <property type="entry name" value="YjgF_YER057c_UK114_family"/>
    <property type="match status" value="1"/>
</dbReference>